<evidence type="ECO:0000313" key="1">
    <source>
        <dbReference type="EMBL" id="CAF9941729.1"/>
    </source>
</evidence>
<reference evidence="1" key="1">
    <citation type="submission" date="2021-03" db="EMBL/GenBank/DDBJ databases">
        <authorList>
            <person name="Tagirdzhanova G."/>
        </authorList>
    </citation>
    <scope>NUCLEOTIDE SEQUENCE</scope>
</reference>
<accession>A0A8H3J735</accession>
<dbReference type="EMBL" id="CAJPDR010000679">
    <property type="protein sequence ID" value="CAF9941729.1"/>
    <property type="molecule type" value="Genomic_DNA"/>
</dbReference>
<proteinExistence type="predicted"/>
<evidence type="ECO:0000313" key="2">
    <source>
        <dbReference type="Proteomes" id="UP000664203"/>
    </source>
</evidence>
<keyword evidence="2" id="KW-1185">Reference proteome</keyword>
<sequence>VSKELDEGAGPAVAYFGNDCCYYNGLTPWRQFATIFDFMYLANSNTISIVPVVHLYFTRVGDVKLPKPHAEAAVFFQLDSVLDVTEAIVRTHPPP</sequence>
<dbReference type="Proteomes" id="UP000664203">
    <property type="component" value="Unassembled WGS sequence"/>
</dbReference>
<organism evidence="1 2">
    <name type="scientific">Alectoria fallacina</name>
    <dbReference type="NCBI Taxonomy" id="1903189"/>
    <lineage>
        <taxon>Eukaryota</taxon>
        <taxon>Fungi</taxon>
        <taxon>Dikarya</taxon>
        <taxon>Ascomycota</taxon>
        <taxon>Pezizomycotina</taxon>
        <taxon>Lecanoromycetes</taxon>
        <taxon>OSLEUM clade</taxon>
        <taxon>Lecanoromycetidae</taxon>
        <taxon>Lecanorales</taxon>
        <taxon>Lecanorineae</taxon>
        <taxon>Parmeliaceae</taxon>
        <taxon>Alectoria</taxon>
    </lineage>
</organism>
<protein>
    <submittedName>
        <fullName evidence="1">Uncharacterized protein</fullName>
    </submittedName>
</protein>
<comment type="caution">
    <text evidence="1">The sequence shown here is derived from an EMBL/GenBank/DDBJ whole genome shotgun (WGS) entry which is preliminary data.</text>
</comment>
<feature type="non-terminal residue" evidence="1">
    <location>
        <position position="1"/>
    </location>
</feature>
<name>A0A8H3J735_9LECA</name>
<gene>
    <name evidence="1" type="ORF">ALECFALPRED_009281</name>
</gene>
<dbReference type="AlphaFoldDB" id="A0A8H3J735"/>